<dbReference type="RefSeq" id="WP_176968882.1">
    <property type="nucleotide sequence ID" value="NZ_FNON01000007.1"/>
</dbReference>
<evidence type="ECO:0000313" key="12">
    <source>
        <dbReference type="Proteomes" id="UP000199515"/>
    </source>
</evidence>
<dbReference type="SUPFAM" id="SSF48264">
    <property type="entry name" value="Cytochrome P450"/>
    <property type="match status" value="1"/>
</dbReference>
<evidence type="ECO:0000256" key="4">
    <source>
        <dbReference type="ARBA" id="ARBA00022723"/>
    </source>
</evidence>
<feature type="region of interest" description="Disordered" evidence="10">
    <location>
        <begin position="1"/>
        <end position="22"/>
    </location>
</feature>
<dbReference type="AlphaFoldDB" id="A0A1H3NGV7"/>
<dbReference type="STRING" id="589385.SAMN05421504_107273"/>
<dbReference type="GO" id="GO:0020037">
    <property type="term" value="F:heme binding"/>
    <property type="evidence" value="ECO:0007669"/>
    <property type="project" value="InterPro"/>
</dbReference>
<dbReference type="PRINTS" id="PR00359">
    <property type="entry name" value="BP450"/>
</dbReference>
<keyword evidence="4 9" id="KW-0479">Metal-binding</keyword>
<dbReference type="InterPro" id="IPR002397">
    <property type="entry name" value="Cyt_P450_B"/>
</dbReference>
<evidence type="ECO:0000256" key="7">
    <source>
        <dbReference type="ARBA" id="ARBA00023033"/>
    </source>
</evidence>
<dbReference type="InterPro" id="IPR017972">
    <property type="entry name" value="Cyt_P450_CS"/>
</dbReference>
<sequence length="411" mass="45354">MTEVVTQSEATGTEQPPLFPMKRPCPFKMPEEYARLRAEEPVSKVTLRVSGKQVWIITKADDVRKVLTDSTLSSNWKEPGYPLPVAVPDDILQAMELPLVAMDPPQHTVRRRMLIPEFTAKRMQALRPKIEKIVHEHIDAMLAKGGPVDLVEELAVPVPSLVFCELLGVPASETAFFRNYAELTTNREVTPMEIGMAQQEMEAYLDKLVTDRGVNPKDDLLTRLVARNNEEGNLAHSDVVALARVLLFGGFDTIANVVSLGTVALLQNPDQLQKLKDDPTLTANAVGELLRFASISDHATARVLPHDITVSGVTIPAGDGIIALNGSANRDEERWENPDMLDVCRDTKGHASFGHGIHQCPGASLVKVELEIIFNALFSRIPGLRLHGEVPDSAYKHDALIFGMYELPVTW</sequence>
<dbReference type="InterPro" id="IPR001128">
    <property type="entry name" value="Cyt_P450"/>
</dbReference>
<keyword evidence="7 9" id="KW-0503">Monooxygenase</keyword>
<comment type="pathway">
    <text evidence="1">Antibiotic biosynthesis; vancomycin biosynthesis.</text>
</comment>
<dbReference type="CDD" id="cd11030">
    <property type="entry name" value="CYP105-like"/>
    <property type="match status" value="1"/>
</dbReference>
<dbReference type="Proteomes" id="UP000199515">
    <property type="component" value="Unassembled WGS sequence"/>
</dbReference>
<evidence type="ECO:0000256" key="1">
    <source>
        <dbReference type="ARBA" id="ARBA00004660"/>
    </source>
</evidence>
<accession>A0A1H3NGV7</accession>
<feature type="compositionally biased region" description="Polar residues" evidence="10">
    <location>
        <begin position="1"/>
        <end position="14"/>
    </location>
</feature>
<dbReference type="InterPro" id="IPR036396">
    <property type="entry name" value="Cyt_P450_sf"/>
</dbReference>
<dbReference type="EMBL" id="FNON01000007">
    <property type="protein sequence ID" value="SDY87705.1"/>
    <property type="molecule type" value="Genomic_DNA"/>
</dbReference>
<evidence type="ECO:0000313" key="11">
    <source>
        <dbReference type="EMBL" id="SDY87705.1"/>
    </source>
</evidence>
<dbReference type="PANTHER" id="PTHR46696:SF1">
    <property type="entry name" value="CYTOCHROME P450 YJIB-RELATED"/>
    <property type="match status" value="1"/>
</dbReference>
<evidence type="ECO:0000256" key="5">
    <source>
        <dbReference type="ARBA" id="ARBA00023002"/>
    </source>
</evidence>
<dbReference type="Gene3D" id="1.10.630.10">
    <property type="entry name" value="Cytochrome P450"/>
    <property type="match status" value="1"/>
</dbReference>
<dbReference type="GO" id="GO:0004497">
    <property type="term" value="F:monooxygenase activity"/>
    <property type="evidence" value="ECO:0007669"/>
    <property type="project" value="UniProtKB-KW"/>
</dbReference>
<reference evidence="11 12" key="1">
    <citation type="submission" date="2016-10" db="EMBL/GenBank/DDBJ databases">
        <authorList>
            <person name="de Groot N.N."/>
        </authorList>
    </citation>
    <scope>NUCLEOTIDE SEQUENCE [LARGE SCALE GENOMIC DNA]</scope>
    <source>
        <strain evidence="11 12">CPCC 202699</strain>
    </source>
</reference>
<evidence type="ECO:0000256" key="3">
    <source>
        <dbReference type="ARBA" id="ARBA00022617"/>
    </source>
</evidence>
<organism evidence="11 12">
    <name type="scientific">Amycolatopsis xylanica</name>
    <dbReference type="NCBI Taxonomy" id="589385"/>
    <lineage>
        <taxon>Bacteria</taxon>
        <taxon>Bacillati</taxon>
        <taxon>Actinomycetota</taxon>
        <taxon>Actinomycetes</taxon>
        <taxon>Pseudonocardiales</taxon>
        <taxon>Pseudonocardiaceae</taxon>
        <taxon>Amycolatopsis</taxon>
    </lineage>
</organism>
<protein>
    <submittedName>
        <fullName evidence="11">Cytochrome P450</fullName>
    </submittedName>
</protein>
<dbReference type="GO" id="GO:0016705">
    <property type="term" value="F:oxidoreductase activity, acting on paired donors, with incorporation or reduction of molecular oxygen"/>
    <property type="evidence" value="ECO:0007669"/>
    <property type="project" value="InterPro"/>
</dbReference>
<keyword evidence="6 9" id="KW-0408">Iron</keyword>
<comment type="function">
    <text evidence="8">Involved in the coupling of aromatic side chains of the heptapeptide of vancomycin.</text>
</comment>
<evidence type="ECO:0000256" key="8">
    <source>
        <dbReference type="ARBA" id="ARBA00055433"/>
    </source>
</evidence>
<keyword evidence="12" id="KW-1185">Reference proteome</keyword>
<evidence type="ECO:0000256" key="9">
    <source>
        <dbReference type="RuleBase" id="RU000461"/>
    </source>
</evidence>
<comment type="similarity">
    <text evidence="2 9">Belongs to the cytochrome P450 family.</text>
</comment>
<evidence type="ECO:0000256" key="10">
    <source>
        <dbReference type="SAM" id="MobiDB-lite"/>
    </source>
</evidence>
<evidence type="ECO:0000256" key="6">
    <source>
        <dbReference type="ARBA" id="ARBA00023004"/>
    </source>
</evidence>
<proteinExistence type="inferred from homology"/>
<name>A0A1H3NGV7_9PSEU</name>
<keyword evidence="3 9" id="KW-0349">Heme</keyword>
<gene>
    <name evidence="11" type="ORF">SAMN05421504_107273</name>
</gene>
<evidence type="ECO:0000256" key="2">
    <source>
        <dbReference type="ARBA" id="ARBA00010617"/>
    </source>
</evidence>
<dbReference type="GO" id="GO:0005506">
    <property type="term" value="F:iron ion binding"/>
    <property type="evidence" value="ECO:0007669"/>
    <property type="project" value="InterPro"/>
</dbReference>
<keyword evidence="5 9" id="KW-0560">Oxidoreductase</keyword>
<dbReference type="PROSITE" id="PS00086">
    <property type="entry name" value="CYTOCHROME_P450"/>
    <property type="match status" value="1"/>
</dbReference>
<dbReference type="Pfam" id="PF00067">
    <property type="entry name" value="p450"/>
    <property type="match status" value="1"/>
</dbReference>
<dbReference type="PANTHER" id="PTHR46696">
    <property type="entry name" value="P450, PUTATIVE (EUROFUNG)-RELATED"/>
    <property type="match status" value="1"/>
</dbReference>
<dbReference type="FunFam" id="1.10.630.10:FF:000018">
    <property type="entry name" value="Cytochrome P450 monooxygenase"/>
    <property type="match status" value="1"/>
</dbReference>